<gene>
    <name evidence="1" type="ORF">MLD38_021224</name>
</gene>
<protein>
    <submittedName>
        <fullName evidence="1">Uncharacterized protein</fullName>
    </submittedName>
</protein>
<proteinExistence type="predicted"/>
<keyword evidence="2" id="KW-1185">Reference proteome</keyword>
<comment type="caution">
    <text evidence="1">The sequence shown here is derived from an EMBL/GenBank/DDBJ whole genome shotgun (WGS) entry which is preliminary data.</text>
</comment>
<name>A0ACB9QEV2_9MYRT</name>
<dbReference type="Proteomes" id="UP001057402">
    <property type="component" value="Chromosome 6"/>
</dbReference>
<dbReference type="EMBL" id="CM042885">
    <property type="protein sequence ID" value="KAI4365218.1"/>
    <property type="molecule type" value="Genomic_DNA"/>
</dbReference>
<reference evidence="2" key="1">
    <citation type="journal article" date="2023" name="Front. Plant Sci.">
        <title>Chromosomal-level genome assembly of Melastoma candidum provides insights into trichome evolution.</title>
        <authorList>
            <person name="Zhong Y."/>
            <person name="Wu W."/>
            <person name="Sun C."/>
            <person name="Zou P."/>
            <person name="Liu Y."/>
            <person name="Dai S."/>
            <person name="Zhou R."/>
        </authorList>
    </citation>
    <scope>NUCLEOTIDE SEQUENCE [LARGE SCALE GENOMIC DNA]</scope>
</reference>
<evidence type="ECO:0000313" key="1">
    <source>
        <dbReference type="EMBL" id="KAI4365218.1"/>
    </source>
</evidence>
<accession>A0ACB9QEV2</accession>
<organism evidence="1 2">
    <name type="scientific">Melastoma candidum</name>
    <dbReference type="NCBI Taxonomy" id="119954"/>
    <lineage>
        <taxon>Eukaryota</taxon>
        <taxon>Viridiplantae</taxon>
        <taxon>Streptophyta</taxon>
        <taxon>Embryophyta</taxon>
        <taxon>Tracheophyta</taxon>
        <taxon>Spermatophyta</taxon>
        <taxon>Magnoliopsida</taxon>
        <taxon>eudicotyledons</taxon>
        <taxon>Gunneridae</taxon>
        <taxon>Pentapetalae</taxon>
        <taxon>rosids</taxon>
        <taxon>malvids</taxon>
        <taxon>Myrtales</taxon>
        <taxon>Melastomataceae</taxon>
        <taxon>Melastomatoideae</taxon>
        <taxon>Melastomateae</taxon>
        <taxon>Melastoma</taxon>
    </lineage>
</organism>
<evidence type="ECO:0000313" key="2">
    <source>
        <dbReference type="Proteomes" id="UP001057402"/>
    </source>
</evidence>
<sequence length="321" mass="36623">MDAIHLRAHSSPELMPFPIELNLPKKHNDHSFEGIAANVMLLLKLIHDHNHESAKSNDDRRKQRLAGMISILDDVKFRMQKSQGTGARKAEFRRCNSELRPRMHGNVPLPRVKKTSEPGSLALADVDDIEQMRKELNASLAARKSLEMMCSSLGREKEFMSTELLKKVHELSELEELVEDLKAQNETLLAKVRACATEHKERRILGNNLGGEPLDNALLHERNKELSKKLLKSLDGYRSMKRKYKDSHDKAVHLRKTMDELEEDLARGRACVDGLRQIVGVKNGQSEDGLEELDKLECLFENLESKSSDHHKWRTETDCKG</sequence>